<organism evidence="3 4">
    <name type="scientific">Bacteroides luti</name>
    <dbReference type="NCBI Taxonomy" id="1297750"/>
    <lineage>
        <taxon>Bacteria</taxon>
        <taxon>Pseudomonadati</taxon>
        <taxon>Bacteroidota</taxon>
        <taxon>Bacteroidia</taxon>
        <taxon>Bacteroidales</taxon>
        <taxon>Bacteroidaceae</taxon>
        <taxon>Bacteroides</taxon>
    </lineage>
</organism>
<dbReference type="GO" id="GO:0003955">
    <property type="term" value="F:NAD(P)H dehydrogenase (quinone) activity"/>
    <property type="evidence" value="ECO:0007669"/>
    <property type="project" value="TreeGrafter"/>
</dbReference>
<dbReference type="InterPro" id="IPR001226">
    <property type="entry name" value="Flavodoxin_CS"/>
</dbReference>
<dbReference type="GO" id="GO:0010181">
    <property type="term" value="F:FMN binding"/>
    <property type="evidence" value="ECO:0007669"/>
    <property type="project" value="InterPro"/>
</dbReference>
<gene>
    <name evidence="3" type="ORF">SAMN05444405_10445</name>
</gene>
<dbReference type="AlphaFoldDB" id="A0A1M4XIK6"/>
<keyword evidence="4" id="KW-1185">Reference proteome</keyword>
<dbReference type="GO" id="GO:0016020">
    <property type="term" value="C:membrane"/>
    <property type="evidence" value="ECO:0007669"/>
    <property type="project" value="TreeGrafter"/>
</dbReference>
<feature type="domain" description="Flavodoxin-like" evidence="2">
    <location>
        <begin position="3"/>
        <end position="153"/>
    </location>
</feature>
<dbReference type="PROSITE" id="PS00201">
    <property type="entry name" value="FLAVODOXIN"/>
    <property type="match status" value="1"/>
</dbReference>
<proteinExistence type="predicted"/>
<reference evidence="3 4" key="1">
    <citation type="submission" date="2016-11" db="EMBL/GenBank/DDBJ databases">
        <authorList>
            <person name="Jaros S."/>
            <person name="Januszkiewicz K."/>
            <person name="Wedrychowicz H."/>
        </authorList>
    </citation>
    <scope>NUCLEOTIDE SEQUENCE [LARGE SCALE GENOMIC DNA]</scope>
    <source>
        <strain evidence="3 4">DSM 26991</strain>
    </source>
</reference>
<dbReference type="Proteomes" id="UP000184509">
    <property type="component" value="Unassembled WGS sequence"/>
</dbReference>
<evidence type="ECO:0000313" key="4">
    <source>
        <dbReference type="Proteomes" id="UP000184509"/>
    </source>
</evidence>
<comment type="cofactor">
    <cofactor evidence="1">
        <name>FMN</name>
        <dbReference type="ChEBI" id="CHEBI:58210"/>
    </cofactor>
</comment>
<dbReference type="SUPFAM" id="SSF52218">
    <property type="entry name" value="Flavoproteins"/>
    <property type="match status" value="1"/>
</dbReference>
<name>A0A1M4XIK6_9BACE</name>
<dbReference type="STRING" id="1297750.SAMN05444405_10445"/>
<protein>
    <submittedName>
        <fullName evidence="3">NAD(P)H dehydrogenase (Quinone)</fullName>
    </submittedName>
</protein>
<dbReference type="EMBL" id="FQTV01000004">
    <property type="protein sequence ID" value="SHE93216.1"/>
    <property type="molecule type" value="Genomic_DNA"/>
</dbReference>
<dbReference type="Pfam" id="PF00258">
    <property type="entry name" value="Flavodoxin_1"/>
    <property type="match status" value="1"/>
</dbReference>
<dbReference type="OrthoDB" id="9806350at2"/>
<dbReference type="InterPro" id="IPR029039">
    <property type="entry name" value="Flavoprotein-like_sf"/>
</dbReference>
<dbReference type="Gene3D" id="3.40.50.360">
    <property type="match status" value="1"/>
</dbReference>
<dbReference type="InterPro" id="IPR008254">
    <property type="entry name" value="Flavodoxin/NO_synth"/>
</dbReference>
<dbReference type="PANTHER" id="PTHR30546">
    <property type="entry name" value="FLAVODOXIN-RELATED PROTEIN WRBA-RELATED"/>
    <property type="match status" value="1"/>
</dbReference>
<dbReference type="PROSITE" id="PS50902">
    <property type="entry name" value="FLAVODOXIN_LIKE"/>
    <property type="match status" value="1"/>
</dbReference>
<evidence type="ECO:0000259" key="2">
    <source>
        <dbReference type="PROSITE" id="PS50902"/>
    </source>
</evidence>
<accession>A0A1M4XIK6</accession>
<dbReference type="RefSeq" id="WP_073399733.1">
    <property type="nucleotide sequence ID" value="NZ_FQTV01000004.1"/>
</dbReference>
<sequence length="165" mass="18213">MKLSILYFSKNGHTKEMAEVIASGMKSVQGIEVGIFDLEHIDDEFLAESKAVVFGTPTYYANTCWQIKKWFDESRNYKLEGKIGSVFATADYAQGGADTAILTIINHLMVKGMLVYSGGSALGQPFIHLGAVALKENFEQSKPMFEVFGQRIASKAIELFASKEL</sequence>
<evidence type="ECO:0000313" key="3">
    <source>
        <dbReference type="EMBL" id="SHE93216.1"/>
    </source>
</evidence>
<dbReference type="GO" id="GO:0009055">
    <property type="term" value="F:electron transfer activity"/>
    <property type="evidence" value="ECO:0007669"/>
    <property type="project" value="InterPro"/>
</dbReference>
<evidence type="ECO:0000256" key="1">
    <source>
        <dbReference type="ARBA" id="ARBA00001917"/>
    </source>
</evidence>
<dbReference type="PANTHER" id="PTHR30546:SF23">
    <property type="entry name" value="FLAVOPROTEIN-LIKE PROTEIN YCP4-RELATED"/>
    <property type="match status" value="1"/>
</dbReference>